<protein>
    <recommendedName>
        <fullName evidence="3">cellulase</fullName>
        <ecNumber evidence="3">3.2.1.4</ecNumber>
    </recommendedName>
</protein>
<keyword evidence="5" id="KW-0136">Cellulose degradation</keyword>
<dbReference type="STRING" id="93759.A0A1R3GL18"/>
<sequence>MAMADGAERHSVGSAGNGTENKVAVPYDMNCWQRPEDMSYKRPVSVCDERASDLAGEIVAALSAASIVFKDEKKYSRGTN</sequence>
<dbReference type="InterPro" id="IPR012341">
    <property type="entry name" value="6hp_glycosidase-like_sf"/>
</dbReference>
<name>A0A1R3GL18_9ROSI</name>
<dbReference type="AlphaFoldDB" id="A0A1R3GL18"/>
<keyword evidence="7" id="KW-0326">Glycosidase</keyword>
<dbReference type="Pfam" id="PF00759">
    <property type="entry name" value="Glyco_hydro_9"/>
    <property type="match status" value="1"/>
</dbReference>
<keyword evidence="6" id="KW-0119">Carbohydrate metabolism</keyword>
<feature type="region of interest" description="Disordered" evidence="9">
    <location>
        <begin position="1"/>
        <end position="21"/>
    </location>
</feature>
<dbReference type="EMBL" id="AWUE01022371">
    <property type="protein sequence ID" value="OMO58772.1"/>
    <property type="molecule type" value="Genomic_DNA"/>
</dbReference>
<keyword evidence="8" id="KW-0624">Polysaccharide degradation</keyword>
<dbReference type="InterPro" id="IPR008928">
    <property type="entry name" value="6-hairpin_glycosidase_sf"/>
</dbReference>
<dbReference type="Proteomes" id="UP000187203">
    <property type="component" value="Unassembled WGS sequence"/>
</dbReference>
<dbReference type="OrthoDB" id="10257085at2759"/>
<evidence type="ECO:0000256" key="6">
    <source>
        <dbReference type="ARBA" id="ARBA00023277"/>
    </source>
</evidence>
<dbReference type="EC" id="3.2.1.4" evidence="3"/>
<keyword evidence="12" id="KW-1185">Reference proteome</keyword>
<comment type="caution">
    <text evidence="11">The sequence shown here is derived from an EMBL/GenBank/DDBJ whole genome shotgun (WGS) entry which is preliminary data.</text>
</comment>
<evidence type="ECO:0000256" key="2">
    <source>
        <dbReference type="ARBA" id="ARBA00007072"/>
    </source>
</evidence>
<dbReference type="Gene3D" id="1.50.10.10">
    <property type="match status" value="1"/>
</dbReference>
<evidence type="ECO:0000256" key="4">
    <source>
        <dbReference type="ARBA" id="ARBA00022801"/>
    </source>
</evidence>
<reference evidence="12" key="1">
    <citation type="submission" date="2013-09" db="EMBL/GenBank/DDBJ databases">
        <title>Corchorus olitorius genome sequencing.</title>
        <authorList>
            <person name="Alam M."/>
            <person name="Haque M.S."/>
            <person name="Islam M.S."/>
            <person name="Emdad E.M."/>
            <person name="Islam M.M."/>
            <person name="Ahmed B."/>
            <person name="Halim A."/>
            <person name="Hossen Q.M.M."/>
            <person name="Hossain M.Z."/>
            <person name="Ahmed R."/>
            <person name="Khan M.M."/>
            <person name="Islam R."/>
            <person name="Rashid M.M."/>
            <person name="Khan S.A."/>
            <person name="Rahman M.S."/>
            <person name="Alam M."/>
            <person name="Yahiya A.S."/>
            <person name="Khan M.S."/>
            <person name="Azam M.S."/>
            <person name="Haque T."/>
            <person name="Lashkar M.Z.H."/>
            <person name="Akhand A.I."/>
            <person name="Morshed G."/>
            <person name="Roy S."/>
            <person name="Uddin K.S."/>
            <person name="Rabeya T."/>
            <person name="Hossain A.S."/>
            <person name="Chowdhury A."/>
            <person name="Snigdha A.R."/>
            <person name="Mortoza M.S."/>
            <person name="Matin S.A."/>
            <person name="Hoque S.M.E."/>
            <person name="Islam M.K."/>
            <person name="Roy D.K."/>
            <person name="Haider R."/>
            <person name="Moosa M.M."/>
            <person name="Elias S.M."/>
            <person name="Hasan A.M."/>
            <person name="Jahan S."/>
            <person name="Shafiuddin M."/>
            <person name="Mahmood N."/>
            <person name="Shommy N.S."/>
        </authorList>
    </citation>
    <scope>NUCLEOTIDE SEQUENCE [LARGE SCALE GENOMIC DNA]</scope>
    <source>
        <strain evidence="12">cv. O-4</strain>
    </source>
</reference>
<comment type="catalytic activity">
    <reaction evidence="1">
        <text>Endohydrolysis of (1-&gt;4)-beta-D-glucosidic linkages in cellulose, lichenin and cereal beta-D-glucans.</text>
        <dbReference type="EC" id="3.2.1.4"/>
    </reaction>
</comment>
<evidence type="ECO:0000256" key="9">
    <source>
        <dbReference type="SAM" id="MobiDB-lite"/>
    </source>
</evidence>
<dbReference type="InterPro" id="IPR001701">
    <property type="entry name" value="Glyco_hydro_9"/>
</dbReference>
<feature type="domain" description="Glycoside hydrolase family 9" evidence="10">
    <location>
        <begin position="20"/>
        <end position="77"/>
    </location>
</feature>
<evidence type="ECO:0000256" key="7">
    <source>
        <dbReference type="ARBA" id="ARBA00023295"/>
    </source>
</evidence>
<dbReference type="PANTHER" id="PTHR22298">
    <property type="entry name" value="ENDO-1,4-BETA-GLUCANASE"/>
    <property type="match status" value="1"/>
</dbReference>
<keyword evidence="4" id="KW-0378">Hydrolase</keyword>
<dbReference type="GO" id="GO:0030245">
    <property type="term" value="P:cellulose catabolic process"/>
    <property type="evidence" value="ECO:0007669"/>
    <property type="project" value="UniProtKB-KW"/>
</dbReference>
<evidence type="ECO:0000313" key="12">
    <source>
        <dbReference type="Proteomes" id="UP000187203"/>
    </source>
</evidence>
<comment type="similarity">
    <text evidence="2">Belongs to the glycosyl hydrolase 9 (cellulase E) family.</text>
</comment>
<evidence type="ECO:0000256" key="3">
    <source>
        <dbReference type="ARBA" id="ARBA00012601"/>
    </source>
</evidence>
<accession>A0A1R3GL18</accession>
<evidence type="ECO:0000259" key="10">
    <source>
        <dbReference type="Pfam" id="PF00759"/>
    </source>
</evidence>
<gene>
    <name evidence="11" type="ORF">COLO4_34389</name>
</gene>
<evidence type="ECO:0000313" key="11">
    <source>
        <dbReference type="EMBL" id="OMO58772.1"/>
    </source>
</evidence>
<dbReference type="GO" id="GO:0008810">
    <property type="term" value="F:cellulase activity"/>
    <property type="evidence" value="ECO:0007669"/>
    <property type="project" value="UniProtKB-EC"/>
</dbReference>
<evidence type="ECO:0000256" key="8">
    <source>
        <dbReference type="ARBA" id="ARBA00023326"/>
    </source>
</evidence>
<dbReference type="SUPFAM" id="SSF48208">
    <property type="entry name" value="Six-hairpin glycosidases"/>
    <property type="match status" value="1"/>
</dbReference>
<evidence type="ECO:0000256" key="5">
    <source>
        <dbReference type="ARBA" id="ARBA00023001"/>
    </source>
</evidence>
<organism evidence="11 12">
    <name type="scientific">Corchorus olitorius</name>
    <dbReference type="NCBI Taxonomy" id="93759"/>
    <lineage>
        <taxon>Eukaryota</taxon>
        <taxon>Viridiplantae</taxon>
        <taxon>Streptophyta</taxon>
        <taxon>Embryophyta</taxon>
        <taxon>Tracheophyta</taxon>
        <taxon>Spermatophyta</taxon>
        <taxon>Magnoliopsida</taxon>
        <taxon>eudicotyledons</taxon>
        <taxon>Gunneridae</taxon>
        <taxon>Pentapetalae</taxon>
        <taxon>rosids</taxon>
        <taxon>malvids</taxon>
        <taxon>Malvales</taxon>
        <taxon>Malvaceae</taxon>
        <taxon>Grewioideae</taxon>
        <taxon>Apeibeae</taxon>
        <taxon>Corchorus</taxon>
    </lineage>
</organism>
<feature type="compositionally biased region" description="Basic and acidic residues" evidence="9">
    <location>
        <begin position="1"/>
        <end position="11"/>
    </location>
</feature>
<proteinExistence type="inferred from homology"/>
<evidence type="ECO:0000256" key="1">
    <source>
        <dbReference type="ARBA" id="ARBA00000966"/>
    </source>
</evidence>